<dbReference type="InterPro" id="IPR013766">
    <property type="entry name" value="Thioredoxin_domain"/>
</dbReference>
<dbReference type="SUPFAM" id="SSF52833">
    <property type="entry name" value="Thioredoxin-like"/>
    <property type="match status" value="1"/>
</dbReference>
<dbReference type="InterPro" id="IPR018383">
    <property type="entry name" value="UPF0324_pro"/>
</dbReference>
<comment type="caution">
    <text evidence="10">The sequence shown here is derived from an EMBL/GenBank/DDBJ whole genome shotgun (WGS) entry which is preliminary data.</text>
</comment>
<accession>A0ABP0LRQ3</accession>
<dbReference type="SUPFAM" id="SSF48452">
    <property type="entry name" value="TPR-like"/>
    <property type="match status" value="1"/>
</dbReference>
<dbReference type="SUPFAM" id="SSF55826">
    <property type="entry name" value="YbaK/ProRS associated domain"/>
    <property type="match status" value="1"/>
</dbReference>
<dbReference type="Pfam" id="PF14561">
    <property type="entry name" value="TPR_20"/>
    <property type="match status" value="1"/>
</dbReference>
<feature type="domain" description="Thioredoxin" evidence="8">
    <location>
        <begin position="424"/>
        <end position="554"/>
    </location>
</feature>
<comment type="similarity">
    <text evidence="2">Belongs to the UPF0324 family.</text>
</comment>
<dbReference type="InterPro" id="IPR011271">
    <property type="entry name" value="AMP_nucleosidase"/>
</dbReference>
<dbReference type="CDD" id="cd02956">
    <property type="entry name" value="ybbN"/>
    <property type="match status" value="1"/>
</dbReference>
<dbReference type="Pfam" id="PF10423">
    <property type="entry name" value="AMNp_N"/>
    <property type="match status" value="1"/>
</dbReference>
<evidence type="ECO:0000259" key="8">
    <source>
        <dbReference type="PROSITE" id="PS51352"/>
    </source>
</evidence>
<keyword evidence="11" id="KW-1185">Reference proteome</keyword>
<dbReference type="SMART" id="SM00464">
    <property type="entry name" value="LON"/>
    <property type="match status" value="1"/>
</dbReference>
<dbReference type="Gene3D" id="3.40.50.1580">
    <property type="entry name" value="Nucleoside phosphorylase domain"/>
    <property type="match status" value="1"/>
</dbReference>
<dbReference type="Pfam" id="PF03966">
    <property type="entry name" value="Trm112p"/>
    <property type="match status" value="1"/>
</dbReference>
<dbReference type="Gene3D" id="1.25.40.10">
    <property type="entry name" value="Tetratricopeptide repeat domain"/>
    <property type="match status" value="2"/>
</dbReference>
<dbReference type="PROSITE" id="PS00194">
    <property type="entry name" value="THIOREDOXIN_1"/>
    <property type="match status" value="1"/>
</dbReference>
<dbReference type="InterPro" id="IPR037109">
    <property type="entry name" value="AMP_N_sf"/>
</dbReference>
<dbReference type="InterPro" id="IPR011990">
    <property type="entry name" value="TPR-like_helical_dom_sf"/>
</dbReference>
<dbReference type="Pfam" id="PF00085">
    <property type="entry name" value="Thioredoxin"/>
    <property type="match status" value="1"/>
</dbReference>
<dbReference type="Gene3D" id="3.90.960.10">
    <property type="entry name" value="YbaK/aminoacyl-tRNA synthetase-associated domain"/>
    <property type="match status" value="1"/>
</dbReference>
<dbReference type="InterPro" id="IPR000845">
    <property type="entry name" value="Nucleoside_phosphorylase_d"/>
</dbReference>
<dbReference type="InterPro" id="IPR017937">
    <property type="entry name" value="Thioredoxin_CS"/>
</dbReference>
<feature type="transmembrane region" description="Helical" evidence="7">
    <location>
        <begin position="225"/>
        <end position="245"/>
    </location>
</feature>
<name>A0ABP0LRQ3_9DINO</name>
<evidence type="ECO:0000313" key="10">
    <source>
        <dbReference type="EMBL" id="CAK9041860.1"/>
    </source>
</evidence>
<keyword evidence="3" id="KW-1003">Cell membrane</keyword>
<gene>
    <name evidence="10" type="ORF">SCF082_LOCUS24121</name>
</gene>
<dbReference type="SUPFAM" id="SSF158997">
    <property type="entry name" value="Trm112p-like"/>
    <property type="match status" value="1"/>
</dbReference>
<dbReference type="PROSITE" id="PS51787">
    <property type="entry name" value="LON_N"/>
    <property type="match status" value="1"/>
</dbReference>
<evidence type="ECO:0000313" key="11">
    <source>
        <dbReference type="Proteomes" id="UP001642464"/>
    </source>
</evidence>
<dbReference type="Pfam" id="PF02190">
    <property type="entry name" value="LON_substr_bdg"/>
    <property type="match status" value="1"/>
</dbReference>
<proteinExistence type="inferred from homology"/>
<organism evidence="10 11">
    <name type="scientific">Durusdinium trenchii</name>
    <dbReference type="NCBI Taxonomy" id="1381693"/>
    <lineage>
        <taxon>Eukaryota</taxon>
        <taxon>Sar</taxon>
        <taxon>Alveolata</taxon>
        <taxon>Dinophyceae</taxon>
        <taxon>Suessiales</taxon>
        <taxon>Symbiodiniaceae</taxon>
        <taxon>Durusdinium</taxon>
    </lineage>
</organism>
<evidence type="ECO:0000256" key="3">
    <source>
        <dbReference type="ARBA" id="ARBA00022475"/>
    </source>
</evidence>
<dbReference type="EMBL" id="CAXAMM010017779">
    <property type="protein sequence ID" value="CAK9041860.1"/>
    <property type="molecule type" value="Genomic_DNA"/>
</dbReference>
<dbReference type="InterPro" id="IPR015947">
    <property type="entry name" value="PUA-like_sf"/>
</dbReference>
<dbReference type="Pfam" id="PF01048">
    <property type="entry name" value="PNP_UDP_1"/>
    <property type="match status" value="1"/>
</dbReference>
<dbReference type="SUPFAM" id="SSF88697">
    <property type="entry name" value="PUA domain-like"/>
    <property type="match status" value="1"/>
</dbReference>
<dbReference type="InterPro" id="IPR003111">
    <property type="entry name" value="Lon_prtase_N"/>
</dbReference>
<reference evidence="10 11" key="1">
    <citation type="submission" date="2024-02" db="EMBL/GenBank/DDBJ databases">
        <authorList>
            <person name="Chen Y."/>
            <person name="Shah S."/>
            <person name="Dougan E. K."/>
            <person name="Thang M."/>
            <person name="Chan C."/>
        </authorList>
    </citation>
    <scope>NUCLEOTIDE SEQUENCE [LARGE SCALE GENOMIC DNA]</scope>
</reference>
<dbReference type="Pfam" id="PF14559">
    <property type="entry name" value="TPR_19"/>
    <property type="match status" value="1"/>
</dbReference>
<evidence type="ECO:0000256" key="5">
    <source>
        <dbReference type="ARBA" id="ARBA00022989"/>
    </source>
</evidence>
<feature type="domain" description="Lon N-terminal" evidence="9">
    <location>
        <begin position="708"/>
        <end position="900"/>
    </location>
</feature>
<dbReference type="HAMAP" id="MF_01187">
    <property type="entry name" value="UPF0434"/>
    <property type="match status" value="1"/>
</dbReference>
<evidence type="ECO:0000256" key="4">
    <source>
        <dbReference type="ARBA" id="ARBA00022692"/>
    </source>
</evidence>
<sequence length="1417" mass="152825">MAAFWLSEHYATPAMLLALLLGLAANFLYEDERIKTGIDWAAKDLLRMGVALLGLRILFAQIAAEGVIGPAVVVASMIATFAAGAVFGKFLKLSTPFARLSAGSVAVCGVSAAIAISAVLPKRKNSENELAVVVISVTALSTLAMIVYPIIATQLSLGDQAAGVFMGGSIHDVAQVVGAGYSISEGAGDTATYIKLMRVALLLPIVLLIGFASRGETTASEKPPLLPGFLVAFLILAALNSTGIIPSQLSTFGGEVSRAFLIMSIFAIGVKSRLSKIFEVGLKPGRYMHDGISQCKPEMRSSLAFRRVVSERRASREATMGDQPAQPVGAKRRSELFAYLDALGARHQTVDHPAIFTVDEGRDLKSSMPGGHSKNLFLKDKKGALTLAVAWSDTRVDLVGLGKAIGAKGRLSFGKPDLMTATLGVIPGAVTPFALVNESAKALAQVILDEQLLTHDPADVLTASMSAPVVVDFWADWCGPCKQLAPLLEKAVLAAAGKVRLVKVDIDKNQMLASQLRIQSIPTVYAFFQGRPVDGFQGAVPESEIKAFIDRLTQLAGDAGGADEGIEDYLNAGDAALEDGDIAAAAQLFGQVAQADAENIRALAGLARCHLATGDIEQVKQTIALAPPDKQNDPLLASVQASVTLADGAPRGGDIAALKAAVEGDGANLEARFDLANALIGSGAMEPAMEALLAIIERDREWNEEAEIPLFPLSGALLLPGGQLPLNIFEPRYLRMVDDVLGGARMIGMIQPADDRDRDPSNLFSVGCAGRISSFVETGDGRYLVTLNGRRRFRVVQEISTDTPYRIAEADWQAFEIDAHPDPSGENVDREAFLQVMQNYLDAEGLQTDWEEASSASVDALVVSLAMGCPFAPNEKQALLEAQTVEERAACLIALMEMSGGDESDNGVDPRLLEILVCPQTRGVLIYDRENSELISKKAMLAYPIRDGVPIMLIDEARTISDEEALANDLTSCETPEAAVAQLTALYNEAHKQISERFERYLAGGDLPDVASAPVYPYLCVEVSAEATTQTSKLALGRISSTSIHGATITQPALFADYLRQQLDRIVQRFDAKIFVGKSFTPIPLTFALESATAALTHAKRNKLQNYFHTPNLVATNDDIVDGQFILKRSGPLPLSLFTAERVDYSLHRIQHYTATKPGHFQDYILFTNYQRYVDEFVDYARREVEAGRAEALVEPGGEGRQGVTLVNIGVGPSNAKTITDHLAVLRPQVWLMIGHCGGLRRTQRLGDYVLAHAYLRDDNVLDDVLDPSVPLPTLAEVQLALTRAVQEVSGSSQGKLKEHLRTGTVVTTSDRNWELRFERNAVRLNQARAIAIDMESATIAANGYRYRVPYGTLLCVSDRPLHGEIKLPGMADAFYQERVSQHLEIGIRAINVLRDEAKAGALHSRKLRSFDEPFLR</sequence>
<dbReference type="InterPro" id="IPR007214">
    <property type="entry name" value="YbaK/aa-tRNA-synth-assoc-dom"/>
</dbReference>
<evidence type="ECO:0000256" key="7">
    <source>
        <dbReference type="SAM" id="Phobius"/>
    </source>
</evidence>
<protein>
    <submittedName>
        <fullName evidence="10">AMP nucleosidase</fullName>
    </submittedName>
</protein>
<dbReference type="InterPro" id="IPR035994">
    <property type="entry name" value="Nucleoside_phosphorylase_sf"/>
</dbReference>
<dbReference type="Pfam" id="PF04073">
    <property type="entry name" value="tRNA_edit"/>
    <property type="match status" value="1"/>
</dbReference>
<feature type="transmembrane region" description="Helical" evidence="7">
    <location>
        <begin position="68"/>
        <end position="88"/>
    </location>
</feature>
<dbReference type="Gene3D" id="2.30.130.40">
    <property type="entry name" value="LON domain-like"/>
    <property type="match status" value="1"/>
</dbReference>
<dbReference type="InterPro" id="IPR005651">
    <property type="entry name" value="Trm112-like"/>
</dbReference>
<keyword evidence="6 7" id="KW-0472">Membrane</keyword>
<feature type="transmembrane region" description="Helical" evidence="7">
    <location>
        <begin position="100"/>
        <end position="120"/>
    </location>
</feature>
<dbReference type="Gene3D" id="3.40.30.10">
    <property type="entry name" value="Glutaredoxin"/>
    <property type="match status" value="1"/>
</dbReference>
<dbReference type="PANTHER" id="PTHR30106">
    <property type="entry name" value="INNER MEMBRANE PROTEIN YEIH-RELATED"/>
    <property type="match status" value="1"/>
</dbReference>
<dbReference type="InterPro" id="IPR036249">
    <property type="entry name" value="Thioredoxin-like_sf"/>
</dbReference>
<feature type="transmembrane region" description="Helical" evidence="7">
    <location>
        <begin position="196"/>
        <end position="213"/>
    </location>
</feature>
<feature type="transmembrane region" description="Helical" evidence="7">
    <location>
        <begin position="12"/>
        <end position="29"/>
    </location>
</feature>
<dbReference type="InterPro" id="IPR018953">
    <property type="entry name" value="AMP_nucleoside_Pase_N"/>
</dbReference>
<evidence type="ECO:0000256" key="1">
    <source>
        <dbReference type="ARBA" id="ARBA00004651"/>
    </source>
</evidence>
<evidence type="ECO:0000256" key="2">
    <source>
        <dbReference type="ARBA" id="ARBA00007977"/>
    </source>
</evidence>
<dbReference type="NCBIfam" id="NF006142">
    <property type="entry name" value="PRK08292.1"/>
    <property type="match status" value="1"/>
</dbReference>
<evidence type="ECO:0000256" key="6">
    <source>
        <dbReference type="ARBA" id="ARBA00023136"/>
    </source>
</evidence>
<dbReference type="PROSITE" id="PS51352">
    <property type="entry name" value="THIOREDOXIN_2"/>
    <property type="match status" value="1"/>
</dbReference>
<dbReference type="SUPFAM" id="SSF53167">
    <property type="entry name" value="Purine and uridine phosphorylases"/>
    <property type="match status" value="1"/>
</dbReference>
<dbReference type="Gene3D" id="2.20.25.10">
    <property type="match status" value="1"/>
</dbReference>
<dbReference type="Gene3D" id="3.30.1730.10">
    <property type="entry name" value="AMP nucleoside phosphorylase, N-terminal domain"/>
    <property type="match status" value="1"/>
</dbReference>
<dbReference type="Pfam" id="PF03601">
    <property type="entry name" value="Cons_hypoth698"/>
    <property type="match status" value="1"/>
</dbReference>
<comment type="subcellular location">
    <subcellularLocation>
        <location evidence="1">Cell membrane</location>
        <topology evidence="1">Multi-pass membrane protein</topology>
    </subcellularLocation>
</comment>
<dbReference type="Proteomes" id="UP001642464">
    <property type="component" value="Unassembled WGS sequence"/>
</dbReference>
<keyword evidence="4 7" id="KW-0812">Transmembrane</keyword>
<dbReference type="InterPro" id="IPR036754">
    <property type="entry name" value="YbaK/aa-tRNA-synt-asso_dom_sf"/>
</dbReference>
<dbReference type="InterPro" id="IPR046336">
    <property type="entry name" value="Lon_prtase_N_sf"/>
</dbReference>
<feature type="transmembrane region" description="Helical" evidence="7">
    <location>
        <begin position="132"/>
        <end position="151"/>
    </location>
</feature>
<evidence type="ECO:0000259" key="9">
    <source>
        <dbReference type="PROSITE" id="PS51787"/>
    </source>
</evidence>
<dbReference type="PANTHER" id="PTHR30106:SF2">
    <property type="entry name" value="UPF0324 INNER MEMBRANE PROTEIN YEIH"/>
    <property type="match status" value="1"/>
</dbReference>
<keyword evidence="5 7" id="KW-1133">Transmembrane helix</keyword>
<dbReference type="NCBIfam" id="TIGR01717">
    <property type="entry name" value="AMP-nucleosdse"/>
    <property type="match status" value="1"/>
</dbReference>